<protein>
    <submittedName>
        <fullName evidence="1">Uncharacterized protein</fullName>
    </submittedName>
</protein>
<organism evidence="1 2">
    <name type="scientific">Didymella exigua CBS 183.55</name>
    <dbReference type="NCBI Taxonomy" id="1150837"/>
    <lineage>
        <taxon>Eukaryota</taxon>
        <taxon>Fungi</taxon>
        <taxon>Dikarya</taxon>
        <taxon>Ascomycota</taxon>
        <taxon>Pezizomycotina</taxon>
        <taxon>Dothideomycetes</taxon>
        <taxon>Pleosporomycetidae</taxon>
        <taxon>Pleosporales</taxon>
        <taxon>Pleosporineae</taxon>
        <taxon>Didymellaceae</taxon>
        <taxon>Didymella</taxon>
    </lineage>
</organism>
<gene>
    <name evidence="1" type="ORF">M421DRAFT_88203</name>
</gene>
<keyword evidence="2" id="KW-1185">Reference proteome</keyword>
<evidence type="ECO:0000313" key="2">
    <source>
        <dbReference type="Proteomes" id="UP000800082"/>
    </source>
</evidence>
<proteinExistence type="predicted"/>
<accession>A0A6A5S249</accession>
<dbReference type="AlphaFoldDB" id="A0A6A5S249"/>
<dbReference type="EMBL" id="ML978956">
    <property type="protein sequence ID" value="KAF1934192.1"/>
    <property type="molecule type" value="Genomic_DNA"/>
</dbReference>
<sequence length="104" mass="11638">MEQTCQTHHSWCRALDEQRQQNYFPSRILDVGTIQSGEIRLIITEIEPPDQDHRCTALSHCLGNNPSSIQLTTENATLLNSDIPPACLSQSFLDAVEPVVHKIA</sequence>
<name>A0A6A5S249_9PLEO</name>
<dbReference type="OrthoDB" id="2958217at2759"/>
<dbReference type="RefSeq" id="XP_033454440.1">
    <property type="nucleotide sequence ID" value="XM_033597644.1"/>
</dbReference>
<reference evidence="1" key="1">
    <citation type="journal article" date="2020" name="Stud. Mycol.">
        <title>101 Dothideomycetes genomes: a test case for predicting lifestyles and emergence of pathogens.</title>
        <authorList>
            <person name="Haridas S."/>
            <person name="Albert R."/>
            <person name="Binder M."/>
            <person name="Bloem J."/>
            <person name="Labutti K."/>
            <person name="Salamov A."/>
            <person name="Andreopoulos B."/>
            <person name="Baker S."/>
            <person name="Barry K."/>
            <person name="Bills G."/>
            <person name="Bluhm B."/>
            <person name="Cannon C."/>
            <person name="Castanera R."/>
            <person name="Culley D."/>
            <person name="Daum C."/>
            <person name="Ezra D."/>
            <person name="Gonzalez J."/>
            <person name="Henrissat B."/>
            <person name="Kuo A."/>
            <person name="Liang C."/>
            <person name="Lipzen A."/>
            <person name="Lutzoni F."/>
            <person name="Magnuson J."/>
            <person name="Mondo S."/>
            <person name="Nolan M."/>
            <person name="Ohm R."/>
            <person name="Pangilinan J."/>
            <person name="Park H.-J."/>
            <person name="Ramirez L."/>
            <person name="Alfaro M."/>
            <person name="Sun H."/>
            <person name="Tritt A."/>
            <person name="Yoshinaga Y."/>
            <person name="Zwiers L.-H."/>
            <person name="Turgeon B."/>
            <person name="Goodwin S."/>
            <person name="Spatafora J."/>
            <person name="Crous P."/>
            <person name="Grigoriev I."/>
        </authorList>
    </citation>
    <scope>NUCLEOTIDE SEQUENCE</scope>
    <source>
        <strain evidence="1">CBS 183.55</strain>
    </source>
</reference>
<evidence type="ECO:0000313" key="1">
    <source>
        <dbReference type="EMBL" id="KAF1934192.1"/>
    </source>
</evidence>
<dbReference type="GeneID" id="54355311"/>
<dbReference type="Proteomes" id="UP000800082">
    <property type="component" value="Unassembled WGS sequence"/>
</dbReference>